<reference evidence="2 3" key="1">
    <citation type="journal article" date="2018" name="Evol. Lett.">
        <title>Horizontal gene cluster transfer increased hallucinogenic mushroom diversity.</title>
        <authorList>
            <person name="Reynolds H.T."/>
            <person name="Vijayakumar V."/>
            <person name="Gluck-Thaler E."/>
            <person name="Korotkin H.B."/>
            <person name="Matheny P.B."/>
            <person name="Slot J.C."/>
        </authorList>
    </citation>
    <scope>NUCLEOTIDE SEQUENCE [LARGE SCALE GENOMIC DNA]</scope>
    <source>
        <strain evidence="2 3">SRW20</strain>
    </source>
</reference>
<protein>
    <submittedName>
        <fullName evidence="2">Uncharacterized protein</fullName>
    </submittedName>
</protein>
<comment type="caution">
    <text evidence="2">The sequence shown here is derived from an EMBL/GenBank/DDBJ whole genome shotgun (WGS) entry which is preliminary data.</text>
</comment>
<evidence type="ECO:0000313" key="3">
    <source>
        <dbReference type="Proteomes" id="UP000284706"/>
    </source>
</evidence>
<name>A0A409YRW4_9AGAR</name>
<gene>
    <name evidence="2" type="ORF">CVT26_008960</name>
</gene>
<dbReference type="EMBL" id="NHYE01000443">
    <property type="protein sequence ID" value="PPR05719.1"/>
    <property type="molecule type" value="Genomic_DNA"/>
</dbReference>
<feature type="region of interest" description="Disordered" evidence="1">
    <location>
        <begin position="127"/>
        <end position="154"/>
    </location>
</feature>
<accession>A0A409YRW4</accession>
<dbReference type="InParanoid" id="A0A409YRW4"/>
<proteinExistence type="predicted"/>
<dbReference type="AlphaFoldDB" id="A0A409YRW4"/>
<evidence type="ECO:0000256" key="1">
    <source>
        <dbReference type="SAM" id="MobiDB-lite"/>
    </source>
</evidence>
<sequence>MEKERSTRVDAFGVEGQLMGGPANAETGSTSLIPLSLLPSTTLFLLLPPPSRFSHLPPTRIFARTFALAPPPPPSPCKSKTGADISPSFEQPHPHLPRVQEGAGGGLLRLFNPAQGHRRRHRCLAASPSLEKTSRSCGEHNGRSPPRSAASAQCPLPRIEERVADSSSIGWLLAVVITAVAAAHPSSLVTRSRRSGLPAGGYTQLRLAPSSFPTPSTPPRRHPLAIREFWIDACGTAVMADTPATLICRTESGVGVLAGAFA</sequence>
<feature type="compositionally biased region" description="Basic and acidic residues" evidence="1">
    <location>
        <begin position="132"/>
        <end position="142"/>
    </location>
</feature>
<dbReference type="Proteomes" id="UP000284706">
    <property type="component" value="Unassembled WGS sequence"/>
</dbReference>
<evidence type="ECO:0000313" key="2">
    <source>
        <dbReference type="EMBL" id="PPR05719.1"/>
    </source>
</evidence>
<organism evidence="2 3">
    <name type="scientific">Gymnopilus dilepis</name>
    <dbReference type="NCBI Taxonomy" id="231916"/>
    <lineage>
        <taxon>Eukaryota</taxon>
        <taxon>Fungi</taxon>
        <taxon>Dikarya</taxon>
        <taxon>Basidiomycota</taxon>
        <taxon>Agaricomycotina</taxon>
        <taxon>Agaricomycetes</taxon>
        <taxon>Agaricomycetidae</taxon>
        <taxon>Agaricales</taxon>
        <taxon>Agaricineae</taxon>
        <taxon>Hymenogastraceae</taxon>
        <taxon>Gymnopilus</taxon>
    </lineage>
</organism>
<keyword evidence="3" id="KW-1185">Reference proteome</keyword>